<dbReference type="VEuPathDB" id="TriTrypDB:Lsey_0025_0360"/>
<dbReference type="OrthoDB" id="250537at2759"/>
<evidence type="ECO:0000256" key="1">
    <source>
        <dbReference type="SAM" id="MobiDB-lite"/>
    </source>
</evidence>
<feature type="region of interest" description="Disordered" evidence="1">
    <location>
        <begin position="305"/>
        <end position="331"/>
    </location>
</feature>
<protein>
    <submittedName>
        <fullName evidence="2">Putative calphotin-like protein</fullName>
    </submittedName>
</protein>
<name>A0A0N0P802_LEPSE</name>
<comment type="caution">
    <text evidence="2">The sequence shown here is derived from an EMBL/GenBank/DDBJ whole genome shotgun (WGS) entry which is preliminary data.</text>
</comment>
<evidence type="ECO:0000313" key="2">
    <source>
        <dbReference type="EMBL" id="KPI89389.1"/>
    </source>
</evidence>
<reference evidence="2 3" key="1">
    <citation type="journal article" date="2015" name="PLoS Pathog.">
        <title>Leptomonas seymouri: Adaptations to the Dixenous Life Cycle Analyzed by Genome Sequencing, Transcriptome Profiling and Co-infection with Leishmania donovani.</title>
        <authorList>
            <person name="Kraeva N."/>
            <person name="Butenko A."/>
            <person name="Hlavacova J."/>
            <person name="Kostygov A."/>
            <person name="Myskova J."/>
            <person name="Grybchuk D."/>
            <person name="Lestinova T."/>
            <person name="Votypka J."/>
            <person name="Volf P."/>
            <person name="Opperdoes F."/>
            <person name="Flegontov P."/>
            <person name="Lukes J."/>
            <person name="Yurchenko V."/>
        </authorList>
    </citation>
    <scope>NUCLEOTIDE SEQUENCE [LARGE SCALE GENOMIC DNA]</scope>
    <source>
        <strain evidence="2 3">ATCC 30220</strain>
    </source>
</reference>
<sequence length="707" mass="72862">MYTGYSNLPAPVPVPVVVPARPIAASIPTPVLAAPHVASPPVPLPVPVSLPPPAPVLLSSPPYTTPAVPQVAAPAPVVPQPIYAFTSGSPALSIPTVPPPAPTAASAAPFTTLYGTSSSAATQAMPLPSMTAARTAPALWLPSSTSSPPPLTSAVSTPPLPLPVNAARTTATKTVTFVPAERTQAPAAAGPVITAPPSVGITGPTPLPSALRVPAPSVAPPIVPTLPVPAASTSIPAVPALRTVTPSLATANAHCMRTAVAPVTATPTVSSPLHATALVPAPHVPSVPASASLTVPFLPTPMAPPLSSSTAAVEGGSSLPSLEPAPGPLPTPQPLAVPALPVPAVIPPPLSTPLPTLCATEEEAPAIPALPPAVEEVELNIPDYSKWLYPTLLSSATVSSPHMKFPLAETKTPHVLPPPLLLQWCEADVLASLPLTLPPEYVIFGGARYSGSPLDLLRPPCVPRVPARKTGAYYESAETQRLQFLFDQLDVAKNYLKIEARRLAEVRNTALAPLPPPSVEPVPSASRNGEDVLVKPGEEEDLSKATVWTAAYFGSPQQLHRVLTSKSFDGMLSGAGYVQYRRRQWGLKRAGATFVLGLGMKATALQFAAAAGKLDNVVLLLASGAKDTAFPPLKEILLKESMAAIAAICAPRVRPPRATRHIPAEETNLQDTHFGPTPTFVKEQVVVIDDVVYAPAVAAPYGTATFS</sequence>
<proteinExistence type="predicted"/>
<evidence type="ECO:0000313" key="3">
    <source>
        <dbReference type="Proteomes" id="UP000038009"/>
    </source>
</evidence>
<accession>A0A0N0P802</accession>
<organism evidence="2 3">
    <name type="scientific">Leptomonas seymouri</name>
    <dbReference type="NCBI Taxonomy" id="5684"/>
    <lineage>
        <taxon>Eukaryota</taxon>
        <taxon>Discoba</taxon>
        <taxon>Euglenozoa</taxon>
        <taxon>Kinetoplastea</taxon>
        <taxon>Metakinetoplastina</taxon>
        <taxon>Trypanosomatida</taxon>
        <taxon>Trypanosomatidae</taxon>
        <taxon>Leishmaniinae</taxon>
        <taxon>Leptomonas</taxon>
    </lineage>
</organism>
<dbReference type="EMBL" id="LJSK01000025">
    <property type="protein sequence ID" value="KPI89389.1"/>
    <property type="molecule type" value="Genomic_DNA"/>
</dbReference>
<dbReference type="Proteomes" id="UP000038009">
    <property type="component" value="Unassembled WGS sequence"/>
</dbReference>
<dbReference type="AlphaFoldDB" id="A0A0N0P802"/>
<gene>
    <name evidence="2" type="ORF">ABL78_1515</name>
</gene>
<keyword evidence="3" id="KW-1185">Reference proteome</keyword>